<evidence type="ECO:0000313" key="3">
    <source>
        <dbReference type="Proteomes" id="UP000642748"/>
    </source>
</evidence>
<feature type="region of interest" description="Disordered" evidence="1">
    <location>
        <begin position="1"/>
        <end position="208"/>
    </location>
</feature>
<dbReference type="Proteomes" id="UP000642748">
    <property type="component" value="Unassembled WGS sequence"/>
</dbReference>
<name>A0A8J3VUE0_9ACTN</name>
<organism evidence="2 3">
    <name type="scientific">Rugosimonospora africana</name>
    <dbReference type="NCBI Taxonomy" id="556532"/>
    <lineage>
        <taxon>Bacteria</taxon>
        <taxon>Bacillati</taxon>
        <taxon>Actinomycetota</taxon>
        <taxon>Actinomycetes</taxon>
        <taxon>Micromonosporales</taxon>
        <taxon>Micromonosporaceae</taxon>
        <taxon>Rugosimonospora</taxon>
    </lineage>
</organism>
<feature type="compositionally biased region" description="Basic and acidic residues" evidence="1">
    <location>
        <begin position="137"/>
        <end position="156"/>
    </location>
</feature>
<feature type="compositionally biased region" description="Low complexity" evidence="1">
    <location>
        <begin position="193"/>
        <end position="206"/>
    </location>
</feature>
<keyword evidence="3" id="KW-1185">Reference proteome</keyword>
<evidence type="ECO:0000313" key="2">
    <source>
        <dbReference type="EMBL" id="GIH18523.1"/>
    </source>
</evidence>
<comment type="caution">
    <text evidence="2">The sequence shown here is derived from an EMBL/GenBank/DDBJ whole genome shotgun (WGS) entry which is preliminary data.</text>
</comment>
<sequence length="254" mass="27684">MDPQRRVRVRDEADDQHRDGHRDEGDDQQVRGHRQVQCGGGGPDTGAEDAPETEHGVEPRHDAAPHGPFDRDRVHIHRDVAGAGTESEHGQPAEDPDRGVAGDGQRGDRATQARDAQRAEDRLARRQPGHDPSGQDESGHRTHRQPEREHAHDQYRQVKLPAHGGEPGQPARQADPGQREHRADRRPPPPDPGVRAGPGVPAQPGVFARAGPVELHDQPLTAPADIPETRLRCTIMKKITTGRANSTDAAMSPP</sequence>
<dbReference type="EMBL" id="BONZ01000067">
    <property type="protein sequence ID" value="GIH18523.1"/>
    <property type="molecule type" value="Genomic_DNA"/>
</dbReference>
<feature type="compositionally biased region" description="Basic and acidic residues" evidence="1">
    <location>
        <begin position="52"/>
        <end position="124"/>
    </location>
</feature>
<proteinExistence type="predicted"/>
<dbReference type="AlphaFoldDB" id="A0A8J3VUE0"/>
<evidence type="ECO:0000256" key="1">
    <source>
        <dbReference type="SAM" id="MobiDB-lite"/>
    </source>
</evidence>
<reference evidence="2" key="1">
    <citation type="submission" date="2021-01" db="EMBL/GenBank/DDBJ databases">
        <title>Whole genome shotgun sequence of Rugosimonospora africana NBRC 104875.</title>
        <authorList>
            <person name="Komaki H."/>
            <person name="Tamura T."/>
        </authorList>
    </citation>
    <scope>NUCLEOTIDE SEQUENCE</scope>
    <source>
        <strain evidence="2">NBRC 104875</strain>
    </source>
</reference>
<gene>
    <name evidence="2" type="ORF">Raf01_66950</name>
</gene>
<feature type="compositionally biased region" description="Basic and acidic residues" evidence="1">
    <location>
        <begin position="9"/>
        <end position="30"/>
    </location>
</feature>
<accession>A0A8J3VUE0</accession>
<protein>
    <submittedName>
        <fullName evidence="2">Uncharacterized protein</fullName>
    </submittedName>
</protein>
<feature type="compositionally biased region" description="Basic and acidic residues" evidence="1">
    <location>
        <begin position="177"/>
        <end position="188"/>
    </location>
</feature>